<dbReference type="NCBIfam" id="TIGR00797">
    <property type="entry name" value="matE"/>
    <property type="match status" value="1"/>
</dbReference>
<accession>S9UH75</accession>
<feature type="transmembrane region" description="Helical" evidence="7">
    <location>
        <begin position="160"/>
        <end position="178"/>
    </location>
</feature>
<feature type="region of interest" description="Disordered" evidence="6">
    <location>
        <begin position="1"/>
        <end position="24"/>
    </location>
</feature>
<dbReference type="PANTHER" id="PTHR11206">
    <property type="entry name" value="MULTIDRUG RESISTANCE PROTEIN"/>
    <property type="match status" value="1"/>
</dbReference>
<keyword evidence="3 7" id="KW-0812">Transmembrane</keyword>
<keyword evidence="10" id="KW-1185">Reference proteome</keyword>
<feature type="transmembrane region" description="Helical" evidence="7">
    <location>
        <begin position="190"/>
        <end position="212"/>
    </location>
</feature>
<evidence type="ECO:0000313" key="8">
    <source>
        <dbReference type="EMBL" id="EPY26132.1"/>
    </source>
</evidence>
<dbReference type="InterPro" id="IPR045069">
    <property type="entry name" value="MATE_euk"/>
</dbReference>
<evidence type="ECO:0000256" key="5">
    <source>
        <dbReference type="ARBA" id="ARBA00023136"/>
    </source>
</evidence>
<name>S9UH75_9TRYP</name>
<evidence type="ECO:0000256" key="3">
    <source>
        <dbReference type="ARBA" id="ARBA00022692"/>
    </source>
</evidence>
<dbReference type="GO" id="GO:0015297">
    <property type="term" value="F:antiporter activity"/>
    <property type="evidence" value="ECO:0007669"/>
    <property type="project" value="InterPro"/>
</dbReference>
<reference evidence="9" key="2">
    <citation type="submission" date="2013-03" db="EMBL/GenBank/DDBJ databases">
        <authorList>
            <person name="Motta M.C.M."/>
            <person name="Martins A.C.A."/>
            <person name="Preta C.M.C.C."/>
            <person name="Silva R."/>
            <person name="de Souza S.S."/>
            <person name="Klein C.C."/>
            <person name="de Almeida L.G.P."/>
            <person name="Cunha O.L."/>
            <person name="Colabardini A.C."/>
            <person name="Lima B.A."/>
            <person name="Machado C.R."/>
            <person name="Soares C.M.A."/>
            <person name="de Menezes C.B.A."/>
            <person name="Bartolomeu D.C."/>
            <person name="Grisard E.C."/>
            <person name="Fantinatti-Garboggini F."/>
            <person name="Rodrigues-Luiz G.F."/>
            <person name="Wagner G."/>
            <person name="Goldman G.H."/>
            <person name="Fietto J.L.R."/>
            <person name="Ciapina L.P."/>
            <person name="Brocchi M."/>
            <person name="Elias M.C."/>
            <person name="Goldman M.H.S."/>
            <person name="Sagot M.-F."/>
            <person name="Pereira M."/>
            <person name="Stoco P.H."/>
            <person name="Teixeira S.M.R."/>
            <person name="de Mendonca-Neto R.P."/>
            <person name="Maciel T.E.F."/>
            <person name="Mendes T.A.O."/>
            <person name="Urmenyi T.P."/>
            <person name="Teixeira M.M.G."/>
            <person name="de Camargo E.F.P."/>
            <person name="de Sousa W."/>
            <person name="Schenkman S."/>
            <person name="de Vasconcelos A.T.R."/>
        </authorList>
    </citation>
    <scope>NUCLEOTIDE SEQUENCE</scope>
</reference>
<keyword evidence="4 7" id="KW-1133">Transmembrane helix</keyword>
<feature type="region of interest" description="Disordered" evidence="6">
    <location>
        <begin position="482"/>
        <end position="518"/>
    </location>
</feature>
<sequence length="589" mass="63703">MTNDGTAVNVPSAQEEDTNAPHQLQLDPNISAPALVGYILVRCLPLGLAAVAQFSIGTALFSLVGRMVGTEQLGATTLAFGLLYATAFSASAGCCGALETLLSHSYGHDPNSKLYGVYSQRMAILLLIVAFLFGPLLAYADVILTSIGQNVVVARYTGEFCRIALFGVYPAMVLELLRRYFACQHMNNPLSVNLVCGAAIFPFLLFALISMFDYTGAPLGWVILQILMPASLFVYLWKTKRYTKTWGGWSKSALTNWGPMLKLAIPSCAMLLSEWAALEVNSIFAGFAPPSHLAAHSIVYQTSALMWNLTSGLYIVVTVLVGNAIGRGQNRFARRCALYCLVMTLCFSLVNIAVIFSLRHVIPYVFTTNQESIDLYEKLLKYFFVYHIFDLFQSCMMGVLRGCGLQTIGAVFIAIVYSVVGVPVGAVLFFKMDMGVAALWFGPAFGVTCIGFPSYVYLFFRYIKWDELTAVKEDGLSLGSEEDERVLRETCPPSECGDAASRDEGEAGDAKSPNEERNDAVSNFSFTSHLTDFVIPQRNNILLVGGVVGAAVGANASLEAAPDAPTGESVRSPSSPNVAAVGVLTARSR</sequence>
<dbReference type="EMBL" id="ATMH01006305">
    <property type="protein sequence ID" value="EPY26132.1"/>
    <property type="molecule type" value="Genomic_DNA"/>
</dbReference>
<feature type="transmembrane region" description="Helical" evidence="7">
    <location>
        <begin position="218"/>
        <end position="237"/>
    </location>
</feature>
<feature type="transmembrane region" description="Helical" evidence="7">
    <location>
        <begin position="123"/>
        <end position="140"/>
    </location>
</feature>
<protein>
    <submittedName>
        <fullName evidence="9">Multidrug resistance protein, MATE family</fullName>
    </submittedName>
</protein>
<evidence type="ECO:0000256" key="2">
    <source>
        <dbReference type="ARBA" id="ARBA00010199"/>
    </source>
</evidence>
<comment type="subcellular location">
    <subcellularLocation>
        <location evidence="1">Membrane</location>
        <topology evidence="1">Multi-pass membrane protein</topology>
    </subcellularLocation>
</comment>
<gene>
    <name evidence="9" type="ORF">STCU_04220</name>
    <name evidence="8" type="ORF">STCU_06305</name>
</gene>
<dbReference type="OrthoDB" id="2126698at2759"/>
<feature type="transmembrane region" description="Helical" evidence="7">
    <location>
        <begin position="436"/>
        <end position="460"/>
    </location>
</feature>
<evidence type="ECO:0000256" key="4">
    <source>
        <dbReference type="ARBA" id="ARBA00022989"/>
    </source>
</evidence>
<keyword evidence="5 7" id="KW-0472">Membrane</keyword>
<evidence type="ECO:0000313" key="9">
    <source>
        <dbReference type="EMBL" id="EPY30132.1"/>
    </source>
</evidence>
<feature type="region of interest" description="Disordered" evidence="6">
    <location>
        <begin position="561"/>
        <end position="589"/>
    </location>
</feature>
<feature type="transmembrane region" description="Helical" evidence="7">
    <location>
        <begin position="298"/>
        <end position="325"/>
    </location>
</feature>
<feature type="compositionally biased region" description="Basic and acidic residues" evidence="6">
    <location>
        <begin position="500"/>
        <end position="518"/>
    </location>
</feature>
<dbReference type="AlphaFoldDB" id="S9UH75"/>
<organism evidence="9 10">
    <name type="scientific">Strigomonas culicis</name>
    <dbReference type="NCBI Taxonomy" id="28005"/>
    <lineage>
        <taxon>Eukaryota</taxon>
        <taxon>Discoba</taxon>
        <taxon>Euglenozoa</taxon>
        <taxon>Kinetoplastea</taxon>
        <taxon>Metakinetoplastina</taxon>
        <taxon>Trypanosomatida</taxon>
        <taxon>Trypanosomatidae</taxon>
        <taxon>Strigomonadinae</taxon>
        <taxon>Strigomonas</taxon>
    </lineage>
</organism>
<feature type="transmembrane region" description="Helical" evidence="7">
    <location>
        <begin position="337"/>
        <end position="362"/>
    </location>
</feature>
<feature type="transmembrane region" description="Helical" evidence="7">
    <location>
        <begin position="81"/>
        <end position="102"/>
    </location>
</feature>
<reference evidence="9 10" key="1">
    <citation type="journal article" date="2013" name="PLoS ONE">
        <title>Predicting the Proteins of Angomonas deanei, Strigomonas culicis and Their Respective Endosymbionts Reveals New Aspects of the Trypanosomatidae Family.</title>
        <authorList>
            <person name="Motta M.C."/>
            <person name="Martins A.C."/>
            <person name="de Souza S.S."/>
            <person name="Catta-Preta C.M."/>
            <person name="Silva R."/>
            <person name="Klein C.C."/>
            <person name="de Almeida L.G."/>
            <person name="de Lima Cunha O."/>
            <person name="Ciapina L.P."/>
            <person name="Brocchi M."/>
            <person name="Colabardini A.C."/>
            <person name="de Araujo Lima B."/>
            <person name="Machado C.R."/>
            <person name="de Almeida Soares C.M."/>
            <person name="Probst C.M."/>
            <person name="de Menezes C.B."/>
            <person name="Thompson C.E."/>
            <person name="Bartholomeu D.C."/>
            <person name="Gradia D.F."/>
            <person name="Pavoni D.P."/>
            <person name="Grisard E.C."/>
            <person name="Fantinatti-Garboggini F."/>
            <person name="Marchini F.K."/>
            <person name="Rodrigues-Luiz G.F."/>
            <person name="Wagner G."/>
            <person name="Goldman G.H."/>
            <person name="Fietto J.L."/>
            <person name="Elias M.C."/>
            <person name="Goldman M.H."/>
            <person name="Sagot M.F."/>
            <person name="Pereira M."/>
            <person name="Stoco P.H."/>
            <person name="de Mendonca-Neto R.P."/>
            <person name="Teixeira S.M."/>
            <person name="Maciel T.E."/>
            <person name="de Oliveira Mendes T.A."/>
            <person name="Urmenyi T.P."/>
            <person name="de Souza W."/>
            <person name="Schenkman S."/>
            <person name="de Vasconcelos A.T."/>
        </authorList>
    </citation>
    <scope>NUCLEOTIDE SEQUENCE [LARGE SCALE GENOMIC DNA]</scope>
</reference>
<dbReference type="GO" id="GO:1990961">
    <property type="term" value="P:xenobiotic detoxification by transmembrane export across the plasma membrane"/>
    <property type="evidence" value="ECO:0007669"/>
    <property type="project" value="InterPro"/>
</dbReference>
<evidence type="ECO:0000256" key="6">
    <source>
        <dbReference type="SAM" id="MobiDB-lite"/>
    </source>
</evidence>
<dbReference type="Pfam" id="PF01554">
    <property type="entry name" value="MatE"/>
    <property type="match status" value="2"/>
</dbReference>
<comment type="similarity">
    <text evidence="2">Belongs to the multi antimicrobial extrusion (MATE) (TC 2.A.66.1) family.</text>
</comment>
<dbReference type="GO" id="GO:0016020">
    <property type="term" value="C:membrane"/>
    <property type="evidence" value="ECO:0007669"/>
    <property type="project" value="UniProtKB-SubCell"/>
</dbReference>
<dbReference type="InterPro" id="IPR002528">
    <property type="entry name" value="MATE_fam"/>
</dbReference>
<evidence type="ECO:0000313" key="10">
    <source>
        <dbReference type="Proteomes" id="UP000015354"/>
    </source>
</evidence>
<proteinExistence type="inferred from homology"/>
<feature type="transmembrane region" description="Helical" evidence="7">
    <location>
        <begin position="407"/>
        <end position="430"/>
    </location>
</feature>
<dbReference type="EMBL" id="ATMH01004220">
    <property type="protein sequence ID" value="EPY30132.1"/>
    <property type="molecule type" value="Genomic_DNA"/>
</dbReference>
<comment type="caution">
    <text evidence="9">The sequence shown here is derived from an EMBL/GenBank/DDBJ whole genome shotgun (WGS) entry which is preliminary data.</text>
</comment>
<evidence type="ECO:0000256" key="1">
    <source>
        <dbReference type="ARBA" id="ARBA00004141"/>
    </source>
</evidence>
<evidence type="ECO:0000256" key="7">
    <source>
        <dbReference type="SAM" id="Phobius"/>
    </source>
</evidence>
<feature type="transmembrane region" description="Helical" evidence="7">
    <location>
        <begin position="39"/>
        <end position="61"/>
    </location>
</feature>
<dbReference type="Proteomes" id="UP000015354">
    <property type="component" value="Unassembled WGS sequence"/>
</dbReference>
<dbReference type="CDD" id="cd13132">
    <property type="entry name" value="MATE_eukaryotic"/>
    <property type="match status" value="1"/>
</dbReference>
<feature type="compositionally biased region" description="Polar residues" evidence="6">
    <location>
        <begin position="1"/>
        <end position="12"/>
    </location>
</feature>
<dbReference type="GO" id="GO:0042910">
    <property type="term" value="F:xenobiotic transmembrane transporter activity"/>
    <property type="evidence" value="ECO:0007669"/>
    <property type="project" value="InterPro"/>
</dbReference>